<dbReference type="InterPro" id="IPR017896">
    <property type="entry name" value="4Fe4S_Fe-S-bd"/>
</dbReference>
<evidence type="ECO:0000256" key="3">
    <source>
        <dbReference type="ARBA" id="ARBA00022448"/>
    </source>
</evidence>
<evidence type="ECO:0000256" key="6">
    <source>
        <dbReference type="ARBA" id="ARBA00022982"/>
    </source>
</evidence>
<reference evidence="12 13" key="1">
    <citation type="journal article" date="2024" name="Chem. Sci.">
        <title>Discovery of megapolipeptins by genome mining of a Burkholderiales bacteria collection.</title>
        <authorList>
            <person name="Paulo B.S."/>
            <person name="Recchia M.J.J."/>
            <person name="Lee S."/>
            <person name="Fergusson C.H."/>
            <person name="Romanowski S.B."/>
            <person name="Hernandez A."/>
            <person name="Krull N."/>
            <person name="Liu D.Y."/>
            <person name="Cavanagh H."/>
            <person name="Bos A."/>
            <person name="Gray C.A."/>
            <person name="Murphy B.T."/>
            <person name="Linington R.G."/>
            <person name="Eustaquio A.S."/>
        </authorList>
    </citation>
    <scope>NUCLEOTIDE SEQUENCE [LARGE SCALE GENOMIC DNA]</scope>
    <source>
        <strain evidence="12 13">RL16-012-BIC-B</strain>
    </source>
</reference>
<proteinExistence type="predicted"/>
<feature type="domain" description="4Fe-4S ferredoxin-type" evidence="11">
    <location>
        <begin position="36"/>
        <end position="67"/>
    </location>
</feature>
<keyword evidence="10" id="KW-0472">Membrane</keyword>
<evidence type="ECO:0000313" key="12">
    <source>
        <dbReference type="EMBL" id="MFL9889063.1"/>
    </source>
</evidence>
<evidence type="ECO:0000259" key="11">
    <source>
        <dbReference type="PROSITE" id="PS51379"/>
    </source>
</evidence>
<dbReference type="EMBL" id="JAQQFN010000057">
    <property type="protein sequence ID" value="MFL9889063.1"/>
    <property type="molecule type" value="Genomic_DNA"/>
</dbReference>
<feature type="non-terminal residue" evidence="12">
    <location>
        <position position="1"/>
    </location>
</feature>
<comment type="cofactor">
    <cofactor evidence="2 9">
        <name>[4Fe-4S] cluster</name>
        <dbReference type="ChEBI" id="CHEBI:49883"/>
    </cofactor>
</comment>
<dbReference type="InterPro" id="IPR017900">
    <property type="entry name" value="4Fe4S_Fe_S_CS"/>
</dbReference>
<evidence type="ECO:0000256" key="9">
    <source>
        <dbReference type="RuleBase" id="RU365098"/>
    </source>
</evidence>
<dbReference type="PROSITE" id="PS00198">
    <property type="entry name" value="4FE4S_FER_1"/>
    <property type="match status" value="1"/>
</dbReference>
<keyword evidence="8 9" id="KW-0411">Iron-sulfur</keyword>
<feature type="transmembrane region" description="Helical" evidence="10">
    <location>
        <begin position="16"/>
        <end position="35"/>
    </location>
</feature>
<evidence type="ECO:0000256" key="5">
    <source>
        <dbReference type="ARBA" id="ARBA00022723"/>
    </source>
</evidence>
<comment type="caution">
    <text evidence="12">The sequence shown here is derived from an EMBL/GenBank/DDBJ whole genome shotgun (WGS) entry which is preliminary data.</text>
</comment>
<dbReference type="PROSITE" id="PS51379">
    <property type="entry name" value="4FE4S_FER_2"/>
    <property type="match status" value="2"/>
</dbReference>
<dbReference type="Pfam" id="PF12838">
    <property type="entry name" value="Fer4_7"/>
    <property type="match status" value="1"/>
</dbReference>
<dbReference type="PRINTS" id="PR00354">
    <property type="entry name" value="7FE8SFRDOXIN"/>
</dbReference>
<protein>
    <recommendedName>
        <fullName evidence="9">Ferredoxin</fullName>
    </recommendedName>
</protein>
<dbReference type="RefSeq" id="WP_408336054.1">
    <property type="nucleotide sequence ID" value="NZ_JAQQFH010000065.1"/>
</dbReference>
<keyword evidence="4 9" id="KW-0004">4Fe-4S</keyword>
<organism evidence="12 13">
    <name type="scientific">Paraburkholderia agricolaris</name>
    <dbReference type="NCBI Taxonomy" id="2152888"/>
    <lineage>
        <taxon>Bacteria</taxon>
        <taxon>Pseudomonadati</taxon>
        <taxon>Pseudomonadota</taxon>
        <taxon>Betaproteobacteria</taxon>
        <taxon>Burkholderiales</taxon>
        <taxon>Burkholderiaceae</taxon>
        <taxon>Paraburkholderia</taxon>
    </lineage>
</organism>
<keyword evidence="7 9" id="KW-0408">Iron</keyword>
<accession>A0ABW9A2Y8</accession>
<feature type="domain" description="4Fe-4S ferredoxin-type" evidence="11">
    <location>
        <begin position="69"/>
        <end position="96"/>
    </location>
</feature>
<dbReference type="Proteomes" id="UP001629249">
    <property type="component" value="Unassembled WGS sequence"/>
</dbReference>
<evidence type="ECO:0000256" key="4">
    <source>
        <dbReference type="ARBA" id="ARBA00022485"/>
    </source>
</evidence>
<keyword evidence="6 9" id="KW-0249">Electron transport</keyword>
<dbReference type="SUPFAM" id="SSF54862">
    <property type="entry name" value="4Fe-4S ferredoxins"/>
    <property type="match status" value="1"/>
</dbReference>
<keyword evidence="13" id="KW-1185">Reference proteome</keyword>
<evidence type="ECO:0000313" key="13">
    <source>
        <dbReference type="Proteomes" id="UP001629249"/>
    </source>
</evidence>
<dbReference type="PANTHER" id="PTHR42859">
    <property type="entry name" value="OXIDOREDUCTASE"/>
    <property type="match status" value="1"/>
</dbReference>
<evidence type="ECO:0000256" key="7">
    <source>
        <dbReference type="ARBA" id="ARBA00023004"/>
    </source>
</evidence>
<evidence type="ECO:0000256" key="1">
    <source>
        <dbReference type="ARBA" id="ARBA00001927"/>
    </source>
</evidence>
<gene>
    <name evidence="12" type="ORF">PQR66_39005</name>
</gene>
<keyword evidence="10" id="KW-0812">Transmembrane</keyword>
<dbReference type="PANTHER" id="PTHR42859:SF2">
    <property type="entry name" value="FERREDOXIN"/>
    <property type="match status" value="1"/>
</dbReference>
<keyword evidence="3 9" id="KW-0813">Transport</keyword>
<name>A0ABW9A2Y8_9BURK</name>
<evidence type="ECO:0000256" key="2">
    <source>
        <dbReference type="ARBA" id="ARBA00001966"/>
    </source>
</evidence>
<keyword evidence="10" id="KW-1133">Transmembrane helix</keyword>
<dbReference type="Gene3D" id="3.30.70.20">
    <property type="match status" value="1"/>
</dbReference>
<keyword evidence="5 9" id="KW-0479">Metal-binding</keyword>
<evidence type="ECO:0000256" key="8">
    <source>
        <dbReference type="ARBA" id="ARBA00023014"/>
    </source>
</evidence>
<comment type="function">
    <text evidence="9">Ferredoxins are iron-sulfur proteins that transfer electrons in a wide variety of metabolic reactions.</text>
</comment>
<dbReference type="InterPro" id="IPR050294">
    <property type="entry name" value="RnfB_subfamily"/>
</dbReference>
<dbReference type="InterPro" id="IPR000813">
    <property type="entry name" value="7Fe_ferredoxin"/>
</dbReference>
<comment type="cofactor">
    <cofactor evidence="1">
        <name>[3Fe-4S] cluster</name>
        <dbReference type="ChEBI" id="CHEBI:21137"/>
    </cofactor>
</comment>
<sequence length="142" mass="15309">AVDEFYLAALMRQNRVLPIMAIVVVSISVAQVYLITLARQSPDRCVGCRYGECVAACPVNAFRIGPNFVVIDPKVCVNCTTCMIVCPVGAIASSYDLALDQKYLIVGNARLAEIFPPASGPVTPLPDADIWALETDKACLFK</sequence>
<evidence type="ECO:0000256" key="10">
    <source>
        <dbReference type="SAM" id="Phobius"/>
    </source>
</evidence>